<evidence type="ECO:0000313" key="2">
    <source>
        <dbReference type="EMBL" id="OHT15585.1"/>
    </source>
</evidence>
<protein>
    <submittedName>
        <fullName evidence="2">Uncharacterized protein</fullName>
    </submittedName>
</protein>
<feature type="region of interest" description="Disordered" evidence="1">
    <location>
        <begin position="129"/>
        <end position="245"/>
    </location>
</feature>
<feature type="compositionally biased region" description="Basic and acidic residues" evidence="1">
    <location>
        <begin position="231"/>
        <end position="245"/>
    </location>
</feature>
<gene>
    <name evidence="2" type="ORF">TRFO_42479</name>
</gene>
<dbReference type="AlphaFoldDB" id="A0A1J4KWC8"/>
<comment type="caution">
    <text evidence="2">The sequence shown here is derived from an EMBL/GenBank/DDBJ whole genome shotgun (WGS) entry which is preliminary data.</text>
</comment>
<proteinExistence type="predicted"/>
<dbReference type="VEuPathDB" id="TrichDB:TRFO_42479"/>
<evidence type="ECO:0000313" key="3">
    <source>
        <dbReference type="Proteomes" id="UP000179807"/>
    </source>
</evidence>
<dbReference type="RefSeq" id="XP_068368721.1">
    <property type="nucleotide sequence ID" value="XM_068514330.1"/>
</dbReference>
<feature type="compositionally biased region" description="Acidic residues" evidence="1">
    <location>
        <begin position="191"/>
        <end position="218"/>
    </location>
</feature>
<name>A0A1J4KWC8_9EUKA</name>
<sequence length="245" mass="27937">MPDDIDTNPINLSKANPNTIEGQIEKQQEIINVMAAQLQALRNGNRTFNSYNEMVMKLGAPLLENAKIVGQEIARRANSANENSSQSEEATRKKLEDEEYNELRGAAIEFIQESDDVTDDELIRKLAELLEGEEEEKTEIVQPQPATPTRVSFANEPSQENTQMQPETSETNDIQENSENQENREKQPDQEKEEEIPQVQEEEVIPPVQEEDSPETDENQPQQKDVQQEDTELKPEHEQEPEVEA</sequence>
<feature type="compositionally biased region" description="Basic and acidic residues" evidence="1">
    <location>
        <begin position="181"/>
        <end position="190"/>
    </location>
</feature>
<accession>A0A1J4KWC8</accession>
<feature type="region of interest" description="Disordered" evidence="1">
    <location>
        <begin position="77"/>
        <end position="97"/>
    </location>
</feature>
<dbReference type="EMBL" id="MLAK01000216">
    <property type="protein sequence ID" value="OHT15585.1"/>
    <property type="molecule type" value="Genomic_DNA"/>
</dbReference>
<reference evidence="2" key="1">
    <citation type="submission" date="2016-10" db="EMBL/GenBank/DDBJ databases">
        <authorList>
            <person name="Benchimol M."/>
            <person name="Almeida L.G."/>
            <person name="Vasconcelos A.T."/>
            <person name="Perreira-Neves A."/>
            <person name="Rosa I.A."/>
            <person name="Tasca T."/>
            <person name="Bogo M.R."/>
            <person name="de Souza W."/>
        </authorList>
    </citation>
    <scope>NUCLEOTIDE SEQUENCE [LARGE SCALE GENOMIC DNA]</scope>
    <source>
        <strain evidence="2">K</strain>
    </source>
</reference>
<feature type="compositionally biased region" description="Low complexity" evidence="1">
    <location>
        <begin position="77"/>
        <end position="88"/>
    </location>
</feature>
<keyword evidence="3" id="KW-1185">Reference proteome</keyword>
<dbReference type="Proteomes" id="UP000179807">
    <property type="component" value="Unassembled WGS sequence"/>
</dbReference>
<organism evidence="2 3">
    <name type="scientific">Tritrichomonas foetus</name>
    <dbReference type="NCBI Taxonomy" id="1144522"/>
    <lineage>
        <taxon>Eukaryota</taxon>
        <taxon>Metamonada</taxon>
        <taxon>Parabasalia</taxon>
        <taxon>Tritrichomonadida</taxon>
        <taxon>Tritrichomonadidae</taxon>
        <taxon>Tritrichomonas</taxon>
    </lineage>
</organism>
<dbReference type="GeneID" id="94849034"/>
<feature type="compositionally biased region" description="Polar residues" evidence="1">
    <location>
        <begin position="147"/>
        <end position="180"/>
    </location>
</feature>
<evidence type="ECO:0000256" key="1">
    <source>
        <dbReference type="SAM" id="MobiDB-lite"/>
    </source>
</evidence>